<proteinExistence type="predicted"/>
<dbReference type="PANTHER" id="PTHR33608">
    <property type="entry name" value="BLL2464 PROTEIN"/>
    <property type="match status" value="1"/>
</dbReference>
<accession>A0A7V5RPA6</accession>
<dbReference type="InterPro" id="IPR002881">
    <property type="entry name" value="DUF58"/>
</dbReference>
<comment type="caution">
    <text evidence="2">The sequence shown here is derived from an EMBL/GenBank/DDBJ whole genome shotgun (WGS) entry which is preliminary data.</text>
</comment>
<evidence type="ECO:0000313" key="2">
    <source>
        <dbReference type="EMBL" id="HHM02146.1"/>
    </source>
</evidence>
<organism evidence="2">
    <name type="scientific">Caldithrix abyssi</name>
    <dbReference type="NCBI Taxonomy" id="187145"/>
    <lineage>
        <taxon>Bacteria</taxon>
        <taxon>Pseudomonadati</taxon>
        <taxon>Calditrichota</taxon>
        <taxon>Calditrichia</taxon>
        <taxon>Calditrichales</taxon>
        <taxon>Calditrichaceae</taxon>
        <taxon>Caldithrix</taxon>
    </lineage>
</organism>
<dbReference type="Proteomes" id="UP000885771">
    <property type="component" value="Unassembled WGS sequence"/>
</dbReference>
<dbReference type="AlphaFoldDB" id="A0A7V5RPA6"/>
<dbReference type="EMBL" id="DRLI01000153">
    <property type="protein sequence ID" value="HHM02146.1"/>
    <property type="molecule type" value="Genomic_DNA"/>
</dbReference>
<reference evidence="2" key="1">
    <citation type="journal article" date="2020" name="mSystems">
        <title>Genome- and Community-Level Interaction Insights into Carbon Utilization and Element Cycling Functions of Hydrothermarchaeota in Hydrothermal Sediment.</title>
        <authorList>
            <person name="Zhou Z."/>
            <person name="Liu Y."/>
            <person name="Xu W."/>
            <person name="Pan J."/>
            <person name="Luo Z.H."/>
            <person name="Li M."/>
        </authorList>
    </citation>
    <scope>NUCLEOTIDE SEQUENCE [LARGE SCALE GENOMIC DNA]</scope>
    <source>
        <strain evidence="2">HyVt-460</strain>
    </source>
</reference>
<name>A0A7V5RPA6_CALAY</name>
<dbReference type="Gene3D" id="3.40.50.410">
    <property type="entry name" value="von Willebrand factor, type A domain"/>
    <property type="match status" value="1"/>
</dbReference>
<dbReference type="SUPFAM" id="SSF53300">
    <property type="entry name" value="vWA-like"/>
    <property type="match status" value="1"/>
</dbReference>
<feature type="domain" description="DUF58" evidence="1">
    <location>
        <begin position="49"/>
        <end position="261"/>
    </location>
</feature>
<dbReference type="PANTHER" id="PTHR33608:SF7">
    <property type="entry name" value="DUF58 DOMAIN-CONTAINING PROTEIN"/>
    <property type="match status" value="1"/>
</dbReference>
<dbReference type="Pfam" id="PF01882">
    <property type="entry name" value="DUF58"/>
    <property type="match status" value="1"/>
</dbReference>
<evidence type="ECO:0000259" key="1">
    <source>
        <dbReference type="Pfam" id="PF01882"/>
    </source>
</evidence>
<dbReference type="CDD" id="cd00198">
    <property type="entry name" value="vWFA"/>
    <property type="match status" value="1"/>
</dbReference>
<sequence>MYNIVSRLLPPELISRIDNLELLAMQIVEGFITGLHTSPFHGFSVEFSEHRPYMRGDDLRHVDWKILARKERYFIKQYEEETNLRCQILLDISHSMAFKSGSNSSKLDYARVLAAALSYILLKQRDAVGMFLFSNRIHKRYPAKSLGNYFYHLAAELQKTEAQSETHIGGVLHDIADRIHRRSLVILISDLLDDPQTILQGIRHLKHNQHEIIVLNINDPLEITMDMKGQYLFKDMEQTALKIKTDTKYIRREYEAAVREHFDFLGGKLREMDVSYVSLKTSEPVEKALVHYMLSRRKMY</sequence>
<gene>
    <name evidence="2" type="ORF">ENJ15_03970</name>
</gene>
<protein>
    <submittedName>
        <fullName evidence="2">DUF58 domain-containing protein</fullName>
    </submittedName>
</protein>
<dbReference type="InterPro" id="IPR036465">
    <property type="entry name" value="vWFA_dom_sf"/>
</dbReference>